<dbReference type="InterPro" id="IPR013149">
    <property type="entry name" value="ADH-like_C"/>
</dbReference>
<dbReference type="Pfam" id="PF00107">
    <property type="entry name" value="ADH_zinc_N"/>
    <property type="match status" value="1"/>
</dbReference>
<reference evidence="6 7" key="1">
    <citation type="submission" date="2023-09" db="EMBL/GenBank/DDBJ databases">
        <authorList>
            <person name="Rey-Velasco X."/>
        </authorList>
    </citation>
    <scope>NUCLEOTIDE SEQUENCE [LARGE SCALE GENOMIC DNA]</scope>
    <source>
        <strain evidence="6 7">F390</strain>
    </source>
</reference>
<organism evidence="6 7">
    <name type="scientific">Croceicoccus esteveae</name>
    <dbReference type="NCBI Taxonomy" id="3075597"/>
    <lineage>
        <taxon>Bacteria</taxon>
        <taxon>Pseudomonadati</taxon>
        <taxon>Pseudomonadota</taxon>
        <taxon>Alphaproteobacteria</taxon>
        <taxon>Sphingomonadales</taxon>
        <taxon>Erythrobacteraceae</taxon>
        <taxon>Croceicoccus</taxon>
    </lineage>
</organism>
<dbReference type="Proteomes" id="UP001259803">
    <property type="component" value="Unassembled WGS sequence"/>
</dbReference>
<dbReference type="PROSITE" id="PS00059">
    <property type="entry name" value="ADH_ZINC"/>
    <property type="match status" value="1"/>
</dbReference>
<sequence>MQAAIFKETGTPLVVERVADPTPGAGDVIVAVERAGICGSDLHVTRHGMVPPGTVLGHEFAGKIVALGEGVSSHWRIGDRVTALPIHACHECDACNMQLPALCSAIQFAGTTLQWQGAYAEFIAVRENMLQRIPSGVSIDEGGMIEPLAVAHHTVELAHIAKGEAVLVIGAGPIGAAVTLFARLAGAGPVIVSEHSAERRALALELGATAVIDPGTEDVAQRFGTLAGRSPQIVFECVGVPGLLQEAIRLAGVRGRVVVAGVCLSEDRIMPLVGLSKEVSLQFTQCYTEDDFAKVIDLVARGEAQVTPLHTSTIGFAQLPTMFEALRTPSGQCKVLIDPSLG</sequence>
<comment type="cofactor">
    <cofactor evidence="4">
        <name>Zn(2+)</name>
        <dbReference type="ChEBI" id="CHEBI:29105"/>
    </cofactor>
</comment>
<dbReference type="SMART" id="SM00829">
    <property type="entry name" value="PKS_ER"/>
    <property type="match status" value="1"/>
</dbReference>
<dbReference type="Pfam" id="PF08240">
    <property type="entry name" value="ADH_N"/>
    <property type="match status" value="1"/>
</dbReference>
<dbReference type="InterPro" id="IPR020843">
    <property type="entry name" value="ER"/>
</dbReference>
<dbReference type="PANTHER" id="PTHR43401:SF2">
    <property type="entry name" value="L-THREONINE 3-DEHYDROGENASE"/>
    <property type="match status" value="1"/>
</dbReference>
<keyword evidence="2 4" id="KW-0862">Zinc</keyword>
<dbReference type="InterPro" id="IPR011032">
    <property type="entry name" value="GroES-like_sf"/>
</dbReference>
<dbReference type="SUPFAM" id="SSF50129">
    <property type="entry name" value="GroES-like"/>
    <property type="match status" value="1"/>
</dbReference>
<dbReference type="Gene3D" id="3.40.50.720">
    <property type="entry name" value="NAD(P)-binding Rossmann-like Domain"/>
    <property type="match status" value="1"/>
</dbReference>
<comment type="similarity">
    <text evidence="4">Belongs to the zinc-containing alcohol dehydrogenase family.</text>
</comment>
<evidence type="ECO:0000313" key="6">
    <source>
        <dbReference type="EMBL" id="MDT0577129.1"/>
    </source>
</evidence>
<evidence type="ECO:0000313" key="7">
    <source>
        <dbReference type="Proteomes" id="UP001259803"/>
    </source>
</evidence>
<dbReference type="InterPro" id="IPR050129">
    <property type="entry name" value="Zn_alcohol_dh"/>
</dbReference>
<dbReference type="InterPro" id="IPR002328">
    <property type="entry name" value="ADH_Zn_CS"/>
</dbReference>
<keyword evidence="1 4" id="KW-0479">Metal-binding</keyword>
<name>A0ABU2ZLC6_9SPHN</name>
<evidence type="ECO:0000256" key="2">
    <source>
        <dbReference type="ARBA" id="ARBA00022833"/>
    </source>
</evidence>
<dbReference type="EMBL" id="JAVRHS010000018">
    <property type="protein sequence ID" value="MDT0577129.1"/>
    <property type="molecule type" value="Genomic_DNA"/>
</dbReference>
<dbReference type="SUPFAM" id="SSF51735">
    <property type="entry name" value="NAD(P)-binding Rossmann-fold domains"/>
    <property type="match status" value="1"/>
</dbReference>
<comment type="caution">
    <text evidence="6">The sequence shown here is derived from an EMBL/GenBank/DDBJ whole genome shotgun (WGS) entry which is preliminary data.</text>
</comment>
<dbReference type="PANTHER" id="PTHR43401">
    <property type="entry name" value="L-THREONINE 3-DEHYDROGENASE"/>
    <property type="match status" value="1"/>
</dbReference>
<gene>
    <name evidence="6" type="ORF">RM533_13235</name>
</gene>
<protein>
    <submittedName>
        <fullName evidence="6">Alcohol dehydrogenase catalytic domain-containing protein</fullName>
    </submittedName>
</protein>
<accession>A0ABU2ZLC6</accession>
<dbReference type="InterPro" id="IPR036291">
    <property type="entry name" value="NAD(P)-bd_dom_sf"/>
</dbReference>
<evidence type="ECO:0000256" key="1">
    <source>
        <dbReference type="ARBA" id="ARBA00022723"/>
    </source>
</evidence>
<keyword evidence="7" id="KW-1185">Reference proteome</keyword>
<proteinExistence type="inferred from homology"/>
<evidence type="ECO:0000259" key="5">
    <source>
        <dbReference type="SMART" id="SM00829"/>
    </source>
</evidence>
<evidence type="ECO:0000256" key="4">
    <source>
        <dbReference type="RuleBase" id="RU361277"/>
    </source>
</evidence>
<feature type="domain" description="Enoyl reductase (ER)" evidence="5">
    <location>
        <begin position="10"/>
        <end position="337"/>
    </location>
</feature>
<evidence type="ECO:0000256" key="3">
    <source>
        <dbReference type="ARBA" id="ARBA00023002"/>
    </source>
</evidence>
<dbReference type="RefSeq" id="WP_311341703.1">
    <property type="nucleotide sequence ID" value="NZ_JAVRHS010000018.1"/>
</dbReference>
<keyword evidence="3" id="KW-0560">Oxidoreductase</keyword>
<dbReference type="InterPro" id="IPR013154">
    <property type="entry name" value="ADH-like_N"/>
</dbReference>
<dbReference type="Gene3D" id="3.90.180.10">
    <property type="entry name" value="Medium-chain alcohol dehydrogenases, catalytic domain"/>
    <property type="match status" value="1"/>
</dbReference>